<evidence type="ECO:0000256" key="2">
    <source>
        <dbReference type="ARBA" id="ARBA00023125"/>
    </source>
</evidence>
<dbReference type="InterPro" id="IPR009057">
    <property type="entry name" value="Homeodomain-like_sf"/>
</dbReference>
<organism evidence="5 6">
    <name type="scientific">Nocardia tengchongensis</name>
    <dbReference type="NCBI Taxonomy" id="2055889"/>
    <lineage>
        <taxon>Bacteria</taxon>
        <taxon>Bacillati</taxon>
        <taxon>Actinomycetota</taxon>
        <taxon>Actinomycetes</taxon>
        <taxon>Mycobacteriales</taxon>
        <taxon>Nocardiaceae</taxon>
        <taxon>Nocardia</taxon>
    </lineage>
</organism>
<evidence type="ECO:0000313" key="6">
    <source>
        <dbReference type="Proteomes" id="UP000683310"/>
    </source>
</evidence>
<evidence type="ECO:0000256" key="1">
    <source>
        <dbReference type="ARBA" id="ARBA00023015"/>
    </source>
</evidence>
<dbReference type="Proteomes" id="UP000683310">
    <property type="component" value="Chromosome"/>
</dbReference>
<feature type="domain" description="HTH araC/xylS-type" evidence="4">
    <location>
        <begin position="219"/>
        <end position="318"/>
    </location>
</feature>
<dbReference type="PANTHER" id="PTHR46796:SF6">
    <property type="entry name" value="ARAC SUBFAMILY"/>
    <property type="match status" value="1"/>
</dbReference>
<dbReference type="InterPro" id="IPR018060">
    <property type="entry name" value="HTH_AraC"/>
</dbReference>
<dbReference type="InterPro" id="IPR035418">
    <property type="entry name" value="AraC-bd_2"/>
</dbReference>
<dbReference type="Pfam" id="PF14525">
    <property type="entry name" value="AraC_binding_2"/>
    <property type="match status" value="1"/>
</dbReference>
<proteinExistence type="predicted"/>
<protein>
    <submittedName>
        <fullName evidence="5">Helix-turn-helix transcriptional regulator</fullName>
    </submittedName>
</protein>
<keyword evidence="1" id="KW-0805">Transcription regulation</keyword>
<reference evidence="5 6" key="1">
    <citation type="submission" date="2021-04" db="EMBL/GenBank/DDBJ databases">
        <title>Nocardia tengchongensis.</title>
        <authorList>
            <person name="Zhuang k."/>
            <person name="Ran Y."/>
            <person name="Li W."/>
        </authorList>
    </citation>
    <scope>NUCLEOTIDE SEQUENCE [LARGE SCALE GENOMIC DNA]</scope>
    <source>
        <strain evidence="5 6">CFH S0057</strain>
    </source>
</reference>
<gene>
    <name evidence="5" type="ORF">KHQ06_19965</name>
</gene>
<accession>A0ABX8CFS3</accession>
<dbReference type="SMART" id="SM00342">
    <property type="entry name" value="HTH_ARAC"/>
    <property type="match status" value="1"/>
</dbReference>
<dbReference type="InterPro" id="IPR050204">
    <property type="entry name" value="AraC_XylS_family_regulators"/>
</dbReference>
<dbReference type="InterPro" id="IPR018062">
    <property type="entry name" value="HTH_AraC-typ_CS"/>
</dbReference>
<name>A0ABX8CFS3_9NOCA</name>
<evidence type="ECO:0000256" key="3">
    <source>
        <dbReference type="ARBA" id="ARBA00023163"/>
    </source>
</evidence>
<sequence>MNAYEVTVGGSRISTAGASAKESFDLWASILSESMVKCSMEPLSDEPFHGVLDPRVRSEPISIALVANSDTLARRTHRHIASSDSSSVLACLTTAGVCDVRCGGTYLRSPVGTMFVVDGNRPQEAVTTGYQGIIIRVRRDLLMSAAGLREDQVPQAMRFQPIGHEGLVIDYFRRLVHLSPAALGNTAMLDAGIGLLAAGLALGSDQLPDECAANTLLRQQVITFLEAHLSNPELTPDRIAVACGLSRRKLFRIFADIDGGPMMVLRRLRAERARELLVAAPDRTIAAIADACGFTGDRNFYRVFRAETGLTPREYRDHILSVRPAPGSSMGVPLGSFSA</sequence>
<dbReference type="PANTHER" id="PTHR46796">
    <property type="entry name" value="HTH-TYPE TRANSCRIPTIONAL ACTIVATOR RHAS-RELATED"/>
    <property type="match status" value="1"/>
</dbReference>
<evidence type="ECO:0000259" key="4">
    <source>
        <dbReference type="PROSITE" id="PS01124"/>
    </source>
</evidence>
<keyword evidence="6" id="KW-1185">Reference proteome</keyword>
<dbReference type="EMBL" id="CP074371">
    <property type="protein sequence ID" value="QVI18802.1"/>
    <property type="molecule type" value="Genomic_DNA"/>
</dbReference>
<dbReference type="PROSITE" id="PS00041">
    <property type="entry name" value="HTH_ARAC_FAMILY_1"/>
    <property type="match status" value="1"/>
</dbReference>
<keyword evidence="3" id="KW-0804">Transcription</keyword>
<dbReference type="RefSeq" id="WP_213554839.1">
    <property type="nucleotide sequence ID" value="NZ_JBHZDI010000020.1"/>
</dbReference>
<dbReference type="PROSITE" id="PS01124">
    <property type="entry name" value="HTH_ARAC_FAMILY_2"/>
    <property type="match status" value="1"/>
</dbReference>
<evidence type="ECO:0000313" key="5">
    <source>
        <dbReference type="EMBL" id="QVI18802.1"/>
    </source>
</evidence>
<keyword evidence="2" id="KW-0238">DNA-binding</keyword>
<dbReference type="SUPFAM" id="SSF46689">
    <property type="entry name" value="Homeodomain-like"/>
    <property type="match status" value="1"/>
</dbReference>
<dbReference type="Gene3D" id="1.10.10.60">
    <property type="entry name" value="Homeodomain-like"/>
    <property type="match status" value="1"/>
</dbReference>
<dbReference type="Pfam" id="PF12833">
    <property type="entry name" value="HTH_18"/>
    <property type="match status" value="1"/>
</dbReference>